<feature type="region of interest" description="Disordered" evidence="1">
    <location>
        <begin position="107"/>
        <end position="228"/>
    </location>
</feature>
<keyword evidence="3" id="KW-1185">Reference proteome</keyword>
<evidence type="ECO:0000256" key="1">
    <source>
        <dbReference type="SAM" id="MobiDB-lite"/>
    </source>
</evidence>
<feature type="region of interest" description="Disordered" evidence="1">
    <location>
        <begin position="1"/>
        <end position="82"/>
    </location>
</feature>
<gene>
    <name evidence="2" type="ORF">PACLA_8A009642</name>
</gene>
<protein>
    <submittedName>
        <fullName evidence="2">Uncharacterized protein</fullName>
    </submittedName>
</protein>
<feature type="compositionally biased region" description="Basic and acidic residues" evidence="1">
    <location>
        <begin position="123"/>
        <end position="213"/>
    </location>
</feature>
<evidence type="ECO:0000313" key="3">
    <source>
        <dbReference type="Proteomes" id="UP001152795"/>
    </source>
</evidence>
<reference evidence="2" key="1">
    <citation type="submission" date="2020-04" db="EMBL/GenBank/DDBJ databases">
        <authorList>
            <person name="Alioto T."/>
            <person name="Alioto T."/>
            <person name="Gomez Garrido J."/>
        </authorList>
    </citation>
    <scope>NUCLEOTIDE SEQUENCE</scope>
    <source>
        <strain evidence="2">A484AB</strain>
    </source>
</reference>
<evidence type="ECO:0000313" key="2">
    <source>
        <dbReference type="EMBL" id="CAB3989596.1"/>
    </source>
</evidence>
<comment type="caution">
    <text evidence="2">The sequence shown here is derived from an EMBL/GenBank/DDBJ whole genome shotgun (WGS) entry which is preliminary data.</text>
</comment>
<feature type="compositionally biased region" description="Basic and acidic residues" evidence="1">
    <location>
        <begin position="41"/>
        <end position="67"/>
    </location>
</feature>
<feature type="compositionally biased region" description="Basic and acidic residues" evidence="1">
    <location>
        <begin position="1"/>
        <end position="27"/>
    </location>
</feature>
<dbReference type="Proteomes" id="UP001152795">
    <property type="component" value="Unassembled WGS sequence"/>
</dbReference>
<dbReference type="AlphaFoldDB" id="A0A6S7GK64"/>
<sequence length="228" mass="28295">MERENYLEDLQQRKPKTLSEQDIEHLIETSPPSDDEYQPDGYRKRDYRGGYQQRRDTHAPFRPEIPEPRGPTGGKRRYRERFNDRDVEHQDCWSYDEVNYDDDRFYGRRFAGDTGRYQNSERGNLKYERDSYTDQDKFPSHDERHRYETDLSNDSRFDSYPRKDGTFHREERRHEVDRRRRVDHRDAGRYRHPHYDGSYEEPANYRERDDRNNSRMHNRNPSRDYRWR</sequence>
<dbReference type="EMBL" id="CACRXK020001516">
    <property type="protein sequence ID" value="CAB3989596.1"/>
    <property type="molecule type" value="Genomic_DNA"/>
</dbReference>
<organism evidence="2 3">
    <name type="scientific">Paramuricea clavata</name>
    <name type="common">Red gorgonian</name>
    <name type="synonym">Violescent sea-whip</name>
    <dbReference type="NCBI Taxonomy" id="317549"/>
    <lineage>
        <taxon>Eukaryota</taxon>
        <taxon>Metazoa</taxon>
        <taxon>Cnidaria</taxon>
        <taxon>Anthozoa</taxon>
        <taxon>Octocorallia</taxon>
        <taxon>Malacalcyonacea</taxon>
        <taxon>Plexauridae</taxon>
        <taxon>Paramuricea</taxon>
    </lineage>
</organism>
<proteinExistence type="predicted"/>
<name>A0A6S7GK64_PARCT</name>
<accession>A0A6S7GK64</accession>